<dbReference type="EMBL" id="KI630264">
    <property type="protein sequence ID" value="EYU43230.1"/>
    <property type="molecule type" value="Genomic_DNA"/>
</dbReference>
<reference evidence="3 4" key="1">
    <citation type="journal article" date="2013" name="Proc. Natl. Acad. Sci. U.S.A.">
        <title>Fine-scale variation in meiotic recombination in Mimulus inferred from population shotgun sequencing.</title>
        <authorList>
            <person name="Hellsten U."/>
            <person name="Wright K.M."/>
            <person name="Jenkins J."/>
            <person name="Shu S."/>
            <person name="Yuan Y."/>
            <person name="Wessler S.R."/>
            <person name="Schmutz J."/>
            <person name="Willis J.H."/>
            <person name="Rokhsar D.S."/>
        </authorList>
    </citation>
    <scope>NUCLEOTIDE SEQUENCE [LARGE SCALE GENOMIC DNA]</scope>
    <source>
        <strain evidence="4">cv. DUN x IM62</strain>
    </source>
</reference>
<dbReference type="PANTHER" id="PTHR37189">
    <property type="entry name" value="CONCANAVALIN A-LIKE LECTIN/GLUCANASE DOMAIN-CONTAINING PROTEIN-RELATED"/>
    <property type="match status" value="1"/>
</dbReference>
<dbReference type="Proteomes" id="UP000030748">
    <property type="component" value="Unassembled WGS sequence"/>
</dbReference>
<evidence type="ECO:0000256" key="2">
    <source>
        <dbReference type="SAM" id="Phobius"/>
    </source>
</evidence>
<name>A0A022RW87_ERYGU</name>
<protein>
    <submittedName>
        <fullName evidence="3">Uncharacterized protein</fullName>
    </submittedName>
</protein>
<keyword evidence="2" id="KW-0812">Transmembrane</keyword>
<feature type="region of interest" description="Disordered" evidence="1">
    <location>
        <begin position="1"/>
        <end position="20"/>
    </location>
</feature>
<keyword evidence="2" id="KW-1133">Transmembrane helix</keyword>
<gene>
    <name evidence="3" type="ORF">MIMGU_mgv1a017349mg</name>
</gene>
<organism evidence="3 4">
    <name type="scientific">Erythranthe guttata</name>
    <name type="common">Yellow monkey flower</name>
    <name type="synonym">Mimulus guttatus</name>
    <dbReference type="NCBI Taxonomy" id="4155"/>
    <lineage>
        <taxon>Eukaryota</taxon>
        <taxon>Viridiplantae</taxon>
        <taxon>Streptophyta</taxon>
        <taxon>Embryophyta</taxon>
        <taxon>Tracheophyta</taxon>
        <taxon>Spermatophyta</taxon>
        <taxon>Magnoliopsida</taxon>
        <taxon>eudicotyledons</taxon>
        <taxon>Gunneridae</taxon>
        <taxon>Pentapetalae</taxon>
        <taxon>asterids</taxon>
        <taxon>lamiids</taxon>
        <taxon>Lamiales</taxon>
        <taxon>Phrymaceae</taxon>
        <taxon>Erythranthe</taxon>
    </lineage>
</organism>
<dbReference type="PANTHER" id="PTHR37189:SF4">
    <property type="entry name" value="TRANSMEMBRANE PROTEIN"/>
    <property type="match status" value="1"/>
</dbReference>
<evidence type="ECO:0000313" key="4">
    <source>
        <dbReference type="Proteomes" id="UP000030748"/>
    </source>
</evidence>
<keyword evidence="2" id="KW-0472">Membrane</keyword>
<dbReference type="AlphaFoldDB" id="A0A022RW87"/>
<proteinExistence type="predicted"/>
<evidence type="ECO:0000256" key="1">
    <source>
        <dbReference type="SAM" id="MobiDB-lite"/>
    </source>
</evidence>
<sequence length="80" mass="8785">MSTEETRNNSHSTAGGERSRDVRGDLTRMVLLVASAICGVAGVVLLVVSAVVFIVRRRKHRAELAERLAPDFELHTVNDK</sequence>
<evidence type="ECO:0000313" key="3">
    <source>
        <dbReference type="EMBL" id="EYU43230.1"/>
    </source>
</evidence>
<feature type="transmembrane region" description="Helical" evidence="2">
    <location>
        <begin position="29"/>
        <end position="55"/>
    </location>
</feature>
<accession>A0A022RW87</accession>
<keyword evidence="4" id="KW-1185">Reference proteome</keyword>